<dbReference type="InterPro" id="IPR000870">
    <property type="entry name" value="Homoserine_kinase"/>
</dbReference>
<keyword evidence="7" id="KW-0963">Cytoplasm</keyword>
<evidence type="ECO:0000256" key="8">
    <source>
        <dbReference type="NCBIfam" id="TIGR00191"/>
    </source>
</evidence>
<dbReference type="STRING" id="1230453.C453_16213"/>
<dbReference type="InterPro" id="IPR006204">
    <property type="entry name" value="GHMP_kinase_N_dom"/>
</dbReference>
<evidence type="ECO:0000256" key="3">
    <source>
        <dbReference type="ARBA" id="ARBA00022697"/>
    </source>
</evidence>
<name>M0HDN8_HALEO</name>
<dbReference type="InterPro" id="IPR036554">
    <property type="entry name" value="GHMP_kinase_C_sf"/>
</dbReference>
<dbReference type="UniPathway" id="UPA00050">
    <property type="reaction ID" value="UER00064"/>
</dbReference>
<dbReference type="InterPro" id="IPR014721">
    <property type="entry name" value="Ribsml_uS5_D2-typ_fold_subgr"/>
</dbReference>
<gene>
    <name evidence="7" type="primary">thrB</name>
    <name evidence="11" type="ORF">C453_16213</name>
</gene>
<evidence type="ECO:0000259" key="10">
    <source>
        <dbReference type="Pfam" id="PF08544"/>
    </source>
</evidence>
<feature type="binding site" evidence="7">
    <location>
        <begin position="80"/>
        <end position="90"/>
    </location>
    <ligand>
        <name>ATP</name>
        <dbReference type="ChEBI" id="CHEBI:30616"/>
    </ligand>
</feature>
<dbReference type="EMBL" id="AOLK01000022">
    <property type="protein sequence ID" value="ELZ82646.1"/>
    <property type="molecule type" value="Genomic_DNA"/>
</dbReference>
<evidence type="ECO:0000256" key="4">
    <source>
        <dbReference type="ARBA" id="ARBA00022741"/>
    </source>
</evidence>
<evidence type="ECO:0000256" key="7">
    <source>
        <dbReference type="HAMAP-Rule" id="MF_00384"/>
    </source>
</evidence>
<comment type="caution">
    <text evidence="11">The sequence shown here is derived from an EMBL/GenBank/DDBJ whole genome shotgun (WGS) entry which is preliminary data.</text>
</comment>
<reference evidence="11 12" key="1">
    <citation type="journal article" date="2014" name="PLoS Genet.">
        <title>Phylogenetically driven sequencing of extremely halophilic archaea reveals strategies for static and dynamic osmo-response.</title>
        <authorList>
            <person name="Becker E.A."/>
            <person name="Seitzer P.M."/>
            <person name="Tritt A."/>
            <person name="Larsen D."/>
            <person name="Krusor M."/>
            <person name="Yao A.I."/>
            <person name="Wu D."/>
            <person name="Madern D."/>
            <person name="Eisen J.A."/>
            <person name="Darling A.E."/>
            <person name="Facciotti M.T."/>
        </authorList>
    </citation>
    <scope>NUCLEOTIDE SEQUENCE [LARGE SCALE GENOMIC DNA]</scope>
    <source>
        <strain evidence="11 12">ATCC BAA-1513</strain>
    </source>
</reference>
<dbReference type="Pfam" id="PF08544">
    <property type="entry name" value="GHMP_kinases_C"/>
    <property type="match status" value="1"/>
</dbReference>
<dbReference type="GO" id="GO:0005737">
    <property type="term" value="C:cytoplasm"/>
    <property type="evidence" value="ECO:0007669"/>
    <property type="project" value="UniProtKB-SubCell"/>
</dbReference>
<evidence type="ECO:0000256" key="1">
    <source>
        <dbReference type="ARBA" id="ARBA00022605"/>
    </source>
</evidence>
<comment type="pathway">
    <text evidence="7">Amino-acid biosynthesis; L-threonine biosynthesis; L-threonine from L-aspartate: step 4/5.</text>
</comment>
<comment type="similarity">
    <text evidence="7">Belongs to the GHMP kinase family. Homoserine kinase subfamily.</text>
</comment>
<dbReference type="GO" id="GO:0009088">
    <property type="term" value="P:threonine biosynthetic process"/>
    <property type="evidence" value="ECO:0007669"/>
    <property type="project" value="UniProtKB-UniRule"/>
</dbReference>
<dbReference type="PANTHER" id="PTHR20861:SF1">
    <property type="entry name" value="HOMOSERINE KINASE"/>
    <property type="match status" value="1"/>
</dbReference>
<dbReference type="EC" id="2.7.1.39" evidence="7 8"/>
<comment type="subcellular location">
    <subcellularLocation>
        <location evidence="7">Cytoplasm</location>
    </subcellularLocation>
</comment>
<dbReference type="PRINTS" id="PR00958">
    <property type="entry name" value="HOMSERKINASE"/>
</dbReference>
<comment type="catalytic activity">
    <reaction evidence="7">
        <text>L-homoserine + ATP = O-phospho-L-homoserine + ADP + H(+)</text>
        <dbReference type="Rhea" id="RHEA:13985"/>
        <dbReference type="ChEBI" id="CHEBI:15378"/>
        <dbReference type="ChEBI" id="CHEBI:30616"/>
        <dbReference type="ChEBI" id="CHEBI:57476"/>
        <dbReference type="ChEBI" id="CHEBI:57590"/>
        <dbReference type="ChEBI" id="CHEBI:456216"/>
        <dbReference type="EC" id="2.7.1.39"/>
    </reaction>
</comment>
<keyword evidence="1 7" id="KW-0028">Amino-acid biosynthesis</keyword>
<dbReference type="SUPFAM" id="SSF55060">
    <property type="entry name" value="GHMP Kinase, C-terminal domain"/>
    <property type="match status" value="1"/>
</dbReference>
<dbReference type="OrthoDB" id="28273at2157"/>
<accession>M0HDN8</accession>
<dbReference type="NCBIfam" id="TIGR00191">
    <property type="entry name" value="thrB"/>
    <property type="match status" value="1"/>
</dbReference>
<dbReference type="SUPFAM" id="SSF54211">
    <property type="entry name" value="Ribosomal protein S5 domain 2-like"/>
    <property type="match status" value="1"/>
</dbReference>
<dbReference type="PIRSF" id="PIRSF000676">
    <property type="entry name" value="Homoser_kin"/>
    <property type="match status" value="1"/>
</dbReference>
<feature type="domain" description="GHMP kinase N-terminal" evidence="9">
    <location>
        <begin position="61"/>
        <end position="139"/>
    </location>
</feature>
<dbReference type="Gene3D" id="3.30.70.890">
    <property type="entry name" value="GHMP kinase, C-terminal domain"/>
    <property type="match status" value="1"/>
</dbReference>
<comment type="function">
    <text evidence="7">Catalyzes the ATP-dependent phosphorylation of L-homoserine to L-homoserine phosphate.</text>
</comment>
<keyword evidence="6 7" id="KW-0067">ATP-binding</keyword>
<dbReference type="PANTHER" id="PTHR20861">
    <property type="entry name" value="HOMOSERINE/4-DIPHOSPHOCYTIDYL-2-C-METHYL-D-ERYTHRITOL KINASE"/>
    <property type="match status" value="1"/>
</dbReference>
<keyword evidence="5 7" id="KW-0418">Kinase</keyword>
<dbReference type="Proteomes" id="UP000011612">
    <property type="component" value="Unassembled WGS sequence"/>
</dbReference>
<dbReference type="Gene3D" id="3.30.230.10">
    <property type="match status" value="1"/>
</dbReference>
<sequence length="293" mass="29987">MVTVRAPATSANLGSGFDVFGVALDRPADVVHVERADRTTIEVTGVGSQYIPTDPNRNVVGAVAEALDAPAHIRIDKGVRPSSGLGSSAASSAAAALALNELYDRGLSREELVPIAAEGEAVVSGEAHADNVAPALLGGFTVATDEGVTTIDADIPLVACLPEIVVSTRDARRVVPKQASIDDLVHTVGRAATLSVGMCRRDPRLVGAGMDDRVVTPARAELITGYDEVRSAALAAGADGVTVSGAGPSILAVCGSNDRTRVAAAMLEAFDDVDVSAQAYKTRVGSGAEIFEF</sequence>
<keyword evidence="2 7" id="KW-0808">Transferase</keyword>
<organism evidence="11 12">
    <name type="scientific">Haloferax elongans ATCC BAA-1513</name>
    <dbReference type="NCBI Taxonomy" id="1230453"/>
    <lineage>
        <taxon>Archaea</taxon>
        <taxon>Methanobacteriati</taxon>
        <taxon>Methanobacteriota</taxon>
        <taxon>Stenosarchaea group</taxon>
        <taxon>Halobacteria</taxon>
        <taxon>Halobacteriales</taxon>
        <taxon>Haloferacaceae</taxon>
        <taxon>Haloferax</taxon>
    </lineage>
</organism>
<keyword evidence="4 7" id="KW-0547">Nucleotide-binding</keyword>
<evidence type="ECO:0000256" key="5">
    <source>
        <dbReference type="ARBA" id="ARBA00022777"/>
    </source>
</evidence>
<dbReference type="Pfam" id="PF00288">
    <property type="entry name" value="GHMP_kinases_N"/>
    <property type="match status" value="1"/>
</dbReference>
<evidence type="ECO:0000259" key="9">
    <source>
        <dbReference type="Pfam" id="PF00288"/>
    </source>
</evidence>
<dbReference type="RefSeq" id="WP_008326047.1">
    <property type="nucleotide sequence ID" value="NZ_AOLK01000022.1"/>
</dbReference>
<dbReference type="GO" id="GO:0004413">
    <property type="term" value="F:homoserine kinase activity"/>
    <property type="evidence" value="ECO:0007669"/>
    <property type="project" value="UniProtKB-UniRule"/>
</dbReference>
<evidence type="ECO:0000313" key="11">
    <source>
        <dbReference type="EMBL" id="ELZ82646.1"/>
    </source>
</evidence>
<dbReference type="InterPro" id="IPR020568">
    <property type="entry name" value="Ribosomal_Su5_D2-typ_SF"/>
</dbReference>
<dbReference type="HAMAP" id="MF_00384">
    <property type="entry name" value="Homoser_kinase"/>
    <property type="match status" value="1"/>
</dbReference>
<proteinExistence type="inferred from homology"/>
<dbReference type="AlphaFoldDB" id="M0HDN8"/>
<evidence type="ECO:0000256" key="6">
    <source>
        <dbReference type="ARBA" id="ARBA00022840"/>
    </source>
</evidence>
<protein>
    <recommendedName>
        <fullName evidence="7 8">Homoserine kinase</fullName>
        <shortName evidence="7">HK</shortName>
        <shortName evidence="7">HSK</shortName>
        <ecNumber evidence="7 8">2.7.1.39</ecNumber>
    </recommendedName>
</protein>
<keyword evidence="12" id="KW-1185">Reference proteome</keyword>
<evidence type="ECO:0000256" key="2">
    <source>
        <dbReference type="ARBA" id="ARBA00022679"/>
    </source>
</evidence>
<dbReference type="GO" id="GO:0005524">
    <property type="term" value="F:ATP binding"/>
    <property type="evidence" value="ECO:0007669"/>
    <property type="project" value="UniProtKB-UniRule"/>
</dbReference>
<dbReference type="NCBIfam" id="NF002288">
    <property type="entry name" value="PRK01212.1-4"/>
    <property type="match status" value="1"/>
</dbReference>
<feature type="domain" description="GHMP kinase C-terminal" evidence="10">
    <location>
        <begin position="197"/>
        <end position="271"/>
    </location>
</feature>
<evidence type="ECO:0000313" key="12">
    <source>
        <dbReference type="Proteomes" id="UP000011612"/>
    </source>
</evidence>
<dbReference type="PATRIC" id="fig|1230453.4.peg.3230"/>
<dbReference type="InterPro" id="IPR013750">
    <property type="entry name" value="GHMP_kinase_C_dom"/>
</dbReference>
<keyword evidence="3 7" id="KW-0791">Threonine biosynthesis</keyword>